<dbReference type="PANTHER" id="PTHR30287:SF1">
    <property type="entry name" value="INNER MEMBRANE PROTEIN"/>
    <property type="match status" value="1"/>
</dbReference>
<feature type="transmembrane region" description="Helical" evidence="6">
    <location>
        <begin position="52"/>
        <end position="77"/>
    </location>
</feature>
<feature type="transmembrane region" description="Helical" evidence="6">
    <location>
        <begin position="280"/>
        <end position="304"/>
    </location>
</feature>
<feature type="domain" description="ABC3 transporter permease C-terminal" evidence="7">
    <location>
        <begin position="328"/>
        <end position="432"/>
    </location>
</feature>
<dbReference type="Pfam" id="PF02687">
    <property type="entry name" value="FtsX"/>
    <property type="match status" value="2"/>
</dbReference>
<comment type="subcellular location">
    <subcellularLocation>
        <location evidence="1">Cell membrane</location>
        <topology evidence="1">Multi-pass membrane protein</topology>
    </subcellularLocation>
</comment>
<dbReference type="PANTHER" id="PTHR30287">
    <property type="entry name" value="MEMBRANE COMPONENT OF PREDICTED ABC SUPERFAMILY METABOLITE UPTAKE TRANSPORTER"/>
    <property type="match status" value="1"/>
</dbReference>
<feature type="transmembrane region" description="Helical" evidence="6">
    <location>
        <begin position="197"/>
        <end position="219"/>
    </location>
</feature>
<dbReference type="Proteomes" id="UP001596392">
    <property type="component" value="Unassembled WGS sequence"/>
</dbReference>
<proteinExistence type="predicted"/>
<feature type="transmembrane region" description="Helical" evidence="6">
    <location>
        <begin position="149"/>
        <end position="168"/>
    </location>
</feature>
<accession>A0ABW2HAT1</accession>
<reference evidence="9" key="1">
    <citation type="journal article" date="2019" name="Int. J. Syst. Evol. Microbiol.">
        <title>The Global Catalogue of Microorganisms (GCM) 10K type strain sequencing project: providing services to taxonomists for standard genome sequencing and annotation.</title>
        <authorList>
            <consortium name="The Broad Institute Genomics Platform"/>
            <consortium name="The Broad Institute Genome Sequencing Center for Infectious Disease"/>
            <person name="Wu L."/>
            <person name="Ma J."/>
        </authorList>
    </citation>
    <scope>NUCLEOTIDE SEQUENCE [LARGE SCALE GENOMIC DNA]</scope>
    <source>
        <strain evidence="9">CGMCC 1.9106</strain>
    </source>
</reference>
<dbReference type="InterPro" id="IPR003838">
    <property type="entry name" value="ABC3_permease_C"/>
</dbReference>
<evidence type="ECO:0000259" key="7">
    <source>
        <dbReference type="Pfam" id="PF02687"/>
    </source>
</evidence>
<evidence type="ECO:0000256" key="1">
    <source>
        <dbReference type="ARBA" id="ARBA00004651"/>
    </source>
</evidence>
<gene>
    <name evidence="8" type="ORF">ACFQO7_35540</name>
</gene>
<feature type="domain" description="ABC3 transporter permease C-terminal" evidence="7">
    <location>
        <begin position="62"/>
        <end position="176"/>
    </location>
</feature>
<evidence type="ECO:0000256" key="6">
    <source>
        <dbReference type="SAM" id="Phobius"/>
    </source>
</evidence>
<keyword evidence="4 6" id="KW-1133">Transmembrane helix</keyword>
<evidence type="ECO:0000313" key="9">
    <source>
        <dbReference type="Proteomes" id="UP001596392"/>
    </source>
</evidence>
<keyword evidence="2" id="KW-1003">Cell membrane</keyword>
<feature type="transmembrane region" description="Helical" evidence="6">
    <location>
        <begin position="98"/>
        <end position="129"/>
    </location>
</feature>
<evidence type="ECO:0000256" key="2">
    <source>
        <dbReference type="ARBA" id="ARBA00022475"/>
    </source>
</evidence>
<organism evidence="8 9">
    <name type="scientific">Catellatospora aurea</name>
    <dbReference type="NCBI Taxonomy" id="1337874"/>
    <lineage>
        <taxon>Bacteria</taxon>
        <taxon>Bacillati</taxon>
        <taxon>Actinomycetota</taxon>
        <taxon>Actinomycetes</taxon>
        <taxon>Micromonosporales</taxon>
        <taxon>Micromonosporaceae</taxon>
        <taxon>Catellatospora</taxon>
    </lineage>
</organism>
<evidence type="ECO:0000256" key="4">
    <source>
        <dbReference type="ARBA" id="ARBA00022989"/>
    </source>
</evidence>
<evidence type="ECO:0000256" key="5">
    <source>
        <dbReference type="ARBA" id="ARBA00023136"/>
    </source>
</evidence>
<comment type="caution">
    <text evidence="8">The sequence shown here is derived from an EMBL/GenBank/DDBJ whole genome shotgun (WGS) entry which is preliminary data.</text>
</comment>
<protein>
    <submittedName>
        <fullName evidence="8">FtsX-like permease family protein</fullName>
    </submittedName>
</protein>
<feature type="transmembrane region" description="Helical" evidence="6">
    <location>
        <begin position="413"/>
        <end position="434"/>
    </location>
</feature>
<dbReference type="RefSeq" id="WP_376810510.1">
    <property type="nucleotide sequence ID" value="NZ_JBHTAC010000065.1"/>
</dbReference>
<dbReference type="InterPro" id="IPR038766">
    <property type="entry name" value="Membrane_comp_ABC_pdt"/>
</dbReference>
<sequence>MTALALRSLRHRLPAAVATLAAVLLGTALMASFATLAQSAGGAHDDDRELLIIMGAVVGGWGSLIVLFSVASTVGIVAEQRIGEAGLLRTIGATPRQVRALIVYEATAVTLLAAAAGAGVAVFGGRALFDAVQRGGLISTASAYNGGPASLAAAAGVVVLVSVVAAVISSRRATRGPAAFSLRQTDVPARRLPWWRALTGVVLVGSGAAAAVVTVTVTGKSDDPYAAMQTSGSAAIVAGVGLAALAPVLLRMPARALRPLLARSSGGYLAAENTTRRAHLFAAMLAPVIVFVSTAVGTLLMVGIDGRTRNAASDPEGVGDTITTINAVVIGMICLFAAIMVVNAAVAAVVHRRAELDRLWRLGATRGQLRAAVVLEAAVVTAVGIVFGLLGSTATAVPYAIVRHEGVLPDGQLWLVPAVAAVAAALAVAAAWGAHRRPGRWKTLRP</sequence>
<keyword evidence="5 6" id="KW-0472">Membrane</keyword>
<keyword evidence="3 6" id="KW-0812">Transmembrane</keyword>
<feature type="transmembrane region" description="Helical" evidence="6">
    <location>
        <begin position="324"/>
        <end position="350"/>
    </location>
</feature>
<evidence type="ECO:0000313" key="8">
    <source>
        <dbReference type="EMBL" id="MFC7247806.1"/>
    </source>
</evidence>
<dbReference type="EMBL" id="JBHTAC010000065">
    <property type="protein sequence ID" value="MFC7247806.1"/>
    <property type="molecule type" value="Genomic_DNA"/>
</dbReference>
<feature type="transmembrane region" description="Helical" evidence="6">
    <location>
        <begin position="231"/>
        <end position="250"/>
    </location>
</feature>
<name>A0ABW2HAT1_9ACTN</name>
<feature type="transmembrane region" description="Helical" evidence="6">
    <location>
        <begin position="371"/>
        <end position="401"/>
    </location>
</feature>
<keyword evidence="9" id="KW-1185">Reference proteome</keyword>
<evidence type="ECO:0000256" key="3">
    <source>
        <dbReference type="ARBA" id="ARBA00022692"/>
    </source>
</evidence>